<proteinExistence type="predicted"/>
<dbReference type="Proteomes" id="UP000676194">
    <property type="component" value="Chromosome"/>
</dbReference>
<accession>A0A8E6BBT8</accession>
<dbReference type="PANTHER" id="PTHR42855:SF1">
    <property type="entry name" value="ABC TRANSPORTER DOMAIN-CONTAINING PROTEIN"/>
    <property type="match status" value="1"/>
</dbReference>
<reference evidence="5" key="1">
    <citation type="submission" date="2021-05" db="EMBL/GenBank/DDBJ databases">
        <title>Complete genome sequence of the cellulolytic planctomycete Telmatocola sphagniphila SP2T and characterization of the first cellulase from planctomycetes.</title>
        <authorList>
            <person name="Rakitin A.L."/>
            <person name="Beletsky A.V."/>
            <person name="Naumoff D.G."/>
            <person name="Kulichevskaya I.S."/>
            <person name="Mardanov A.V."/>
            <person name="Ravin N.V."/>
            <person name="Dedysh S.N."/>
        </authorList>
    </citation>
    <scope>NUCLEOTIDE SEQUENCE</scope>
    <source>
        <strain evidence="5">SP2T</strain>
    </source>
</reference>
<dbReference type="KEGG" id="tsph:KIH39_10330"/>
<dbReference type="InterPro" id="IPR017871">
    <property type="entry name" value="ABC_transporter-like_CS"/>
</dbReference>
<dbReference type="GO" id="GO:0003677">
    <property type="term" value="F:DNA binding"/>
    <property type="evidence" value="ECO:0007669"/>
    <property type="project" value="InterPro"/>
</dbReference>
<evidence type="ECO:0000313" key="5">
    <source>
        <dbReference type="EMBL" id="QVL34278.1"/>
    </source>
</evidence>
<dbReference type="InterPro" id="IPR051309">
    <property type="entry name" value="ABCF_ATPase"/>
</dbReference>
<dbReference type="CDD" id="cd03221">
    <property type="entry name" value="ABCF_EF-3"/>
    <property type="match status" value="2"/>
</dbReference>
<evidence type="ECO:0000259" key="4">
    <source>
        <dbReference type="PROSITE" id="PS50893"/>
    </source>
</evidence>
<dbReference type="SMART" id="SM00382">
    <property type="entry name" value="AAA"/>
    <property type="match status" value="2"/>
</dbReference>
<dbReference type="SUPFAM" id="SSF52540">
    <property type="entry name" value="P-loop containing nucleoside triphosphate hydrolases"/>
    <property type="match status" value="2"/>
</dbReference>
<dbReference type="Pfam" id="PF00005">
    <property type="entry name" value="ABC_tran"/>
    <property type="match status" value="2"/>
</dbReference>
<dbReference type="Pfam" id="PF16326">
    <property type="entry name" value="ABC_tran_CTD"/>
    <property type="match status" value="1"/>
</dbReference>
<dbReference type="GO" id="GO:0005524">
    <property type="term" value="F:ATP binding"/>
    <property type="evidence" value="ECO:0007669"/>
    <property type="project" value="UniProtKB-KW"/>
</dbReference>
<dbReference type="InterPro" id="IPR032524">
    <property type="entry name" value="ABC_tran_C"/>
</dbReference>
<dbReference type="AlphaFoldDB" id="A0A8E6BBT8"/>
<dbReference type="Gene3D" id="1.10.287.380">
    <property type="entry name" value="Valyl-tRNA synthetase, C-terminal domain"/>
    <property type="match status" value="1"/>
</dbReference>
<evidence type="ECO:0000256" key="1">
    <source>
        <dbReference type="ARBA" id="ARBA00022741"/>
    </source>
</evidence>
<dbReference type="PANTHER" id="PTHR42855">
    <property type="entry name" value="ABC TRANSPORTER ATP-BINDING SUBUNIT"/>
    <property type="match status" value="1"/>
</dbReference>
<dbReference type="EMBL" id="CP074694">
    <property type="protein sequence ID" value="QVL34278.1"/>
    <property type="molecule type" value="Genomic_DNA"/>
</dbReference>
<protein>
    <submittedName>
        <fullName evidence="5">ABC-F family ATP-binding cassette domain-containing protein</fullName>
    </submittedName>
</protein>
<name>A0A8E6BBT8_9BACT</name>
<feature type="coiled-coil region" evidence="3">
    <location>
        <begin position="573"/>
        <end position="600"/>
    </location>
</feature>
<sequence>MTLLLTAREISKSYAHKSLFTHLNIDLRAGEKIGLIGPNGAGKSTLLKILAGLETADEGERTLRRGSRVGYLAQDDVFPPNQTCEEVVIAGLANDNLEEHEKSTRAAIALTQVGFADTEQKAETLSGGWRKRLSMARELARQPDFLLMDEPTNHLDLPGVIWLEKLLRSASFGYLAATHDRAFLRAIADEVIEINRSYPEGVFRVAGCYDDFAEKKEAFLEAQEKFRDAVANQVRRETDWLGHKARARTRKASSRIQAAADRREQLSELNYRTASQQSAGIDFAATGRQTKKLLTATGISKSLGGKKLFSNLDVMLIPGMKLGLLGANGSGKSTILKIIAGQMESDTGTVVRAEGLRTEVFEQGRSSLDLSLSLRKSLTPNSDTVMFRDQPVHVASWARRFLFSPEQLELELSAFSGGEQARVRLAQLMLRPADILLLDEPTNDLDIPALEMLEENLEEFPGALVMVSHDRDLLDRICTEVIGLDGLGNAAAYGSVDQWLKVYEKAQSAIKTEANKAASKAASSSSSSKSKKLSYKEQQEFDGIEAKILQAEQNVAVREAEVEKASNSGHAVLNDACKQLEEAQRAVEKLYARWSELEAKKNSG</sequence>
<dbReference type="InterPro" id="IPR003593">
    <property type="entry name" value="AAA+_ATPase"/>
</dbReference>
<dbReference type="RefSeq" id="WP_213499248.1">
    <property type="nucleotide sequence ID" value="NZ_CP074694.1"/>
</dbReference>
<evidence type="ECO:0000256" key="2">
    <source>
        <dbReference type="ARBA" id="ARBA00022840"/>
    </source>
</evidence>
<keyword evidence="1" id="KW-0547">Nucleotide-binding</keyword>
<dbReference type="InterPro" id="IPR037118">
    <property type="entry name" value="Val-tRNA_synth_C_sf"/>
</dbReference>
<evidence type="ECO:0000313" key="6">
    <source>
        <dbReference type="Proteomes" id="UP000676194"/>
    </source>
</evidence>
<dbReference type="PROSITE" id="PS00211">
    <property type="entry name" value="ABC_TRANSPORTER_1"/>
    <property type="match status" value="2"/>
</dbReference>
<feature type="domain" description="ABC transporter" evidence="4">
    <location>
        <begin position="294"/>
        <end position="512"/>
    </location>
</feature>
<keyword evidence="3" id="KW-0175">Coiled coil</keyword>
<feature type="domain" description="ABC transporter" evidence="4">
    <location>
        <begin position="5"/>
        <end position="221"/>
    </location>
</feature>
<evidence type="ECO:0000256" key="3">
    <source>
        <dbReference type="SAM" id="Coils"/>
    </source>
</evidence>
<keyword evidence="2 5" id="KW-0067">ATP-binding</keyword>
<organism evidence="5 6">
    <name type="scientific">Telmatocola sphagniphila</name>
    <dbReference type="NCBI Taxonomy" id="1123043"/>
    <lineage>
        <taxon>Bacteria</taxon>
        <taxon>Pseudomonadati</taxon>
        <taxon>Planctomycetota</taxon>
        <taxon>Planctomycetia</taxon>
        <taxon>Gemmatales</taxon>
        <taxon>Gemmataceae</taxon>
    </lineage>
</organism>
<dbReference type="PROSITE" id="PS50893">
    <property type="entry name" value="ABC_TRANSPORTER_2"/>
    <property type="match status" value="2"/>
</dbReference>
<keyword evidence="6" id="KW-1185">Reference proteome</keyword>
<dbReference type="GO" id="GO:0016887">
    <property type="term" value="F:ATP hydrolysis activity"/>
    <property type="evidence" value="ECO:0007669"/>
    <property type="project" value="InterPro"/>
</dbReference>
<dbReference type="InterPro" id="IPR003439">
    <property type="entry name" value="ABC_transporter-like_ATP-bd"/>
</dbReference>
<dbReference type="InterPro" id="IPR027417">
    <property type="entry name" value="P-loop_NTPase"/>
</dbReference>
<dbReference type="Gene3D" id="3.40.50.300">
    <property type="entry name" value="P-loop containing nucleotide triphosphate hydrolases"/>
    <property type="match status" value="2"/>
</dbReference>
<gene>
    <name evidence="5" type="ORF">KIH39_10330</name>
</gene>